<dbReference type="GO" id="GO:0016926">
    <property type="term" value="P:protein desumoylation"/>
    <property type="evidence" value="ECO:0007669"/>
    <property type="project" value="UniProtKB-ARBA"/>
</dbReference>
<sequence length="709" mass="79902">MEVSKSTKKSKSNPAQPIHHGQRPLPATQGNACQRSAHQVTAFPSEPSVMKSLEHAEKSNIQGLTALYSLKHVPRRKRTKRRDRGMNAINSEIYKEQTGLEALVPSTECRRPRQKRKRKEVPACSTDSEQTVLCFLRTRGQARRRGTSNGTHQGKLDSSLLNKYLGNLWQSIPSDKKDSSVCIDCLWYTMYHKQSQREKVLRWIVRDKIISKKYVFLPICRWDHWSLLIMCHLGEDLNSKTKTPCMLLLDSLHNAGPTRLEPDIRKFLLGIYKAEKRPETKKLIDKIPFLVPKVPQQRDDKECGYFVLYYINLFLMNSPKTISITNGYPYFMKDNWFTTDMFKSFCQTLCAYDQQTGVLDNLCNDDASDDVIILTASSQPLLKPPAFKDYNFVAMGVAFYNLSSAAGLKKLDEYLLSRSYISGYQASKDDLAVHAALAKPPSLEYVNASRWFHHIEALLRISGVSGDGCGVTVEGSAPLVEDAMANLSIADTKATAADVDDDDSDVDLFGEETEEEKKASEERAAAVKASGKKKESMANKNRDRDLWGDESVQNYPPNGFKPETRTLVKQVDDLIVTSFVCVKGNPCKIVQIRTPTDAAKRQFIAIDIFNGKVYKATFPLSGDCLVPIVTLSDYKLVYICEKDSQVILLDDKGRKKCNLKLPTDEALLSQIKFEFAEGKDVFVSVVSAMGKEQIIAATRKSLLQRYYPK</sequence>
<dbReference type="SMART" id="SM01376">
    <property type="entry name" value="eIF-5a"/>
    <property type="match status" value="1"/>
</dbReference>
<name>A0AAD8I1M4_9APIA</name>
<dbReference type="InterPro" id="IPR014722">
    <property type="entry name" value="Rib_uL2_dom2"/>
</dbReference>
<evidence type="ECO:0000256" key="5">
    <source>
        <dbReference type="SAM" id="MobiDB-lite"/>
    </source>
</evidence>
<evidence type="ECO:0000256" key="3">
    <source>
        <dbReference type="ARBA" id="ARBA00022801"/>
    </source>
</evidence>
<dbReference type="SUPFAM" id="SSF50249">
    <property type="entry name" value="Nucleic acid-binding proteins"/>
    <property type="match status" value="1"/>
</dbReference>
<dbReference type="GO" id="GO:0045905">
    <property type="term" value="P:positive regulation of translational termination"/>
    <property type="evidence" value="ECO:0007669"/>
    <property type="project" value="InterPro"/>
</dbReference>
<evidence type="ECO:0000259" key="6">
    <source>
        <dbReference type="PROSITE" id="PS50600"/>
    </source>
</evidence>
<dbReference type="Gene3D" id="3.30.310.130">
    <property type="entry name" value="Ubiquitin-related"/>
    <property type="match status" value="1"/>
</dbReference>
<protein>
    <recommendedName>
        <fullName evidence="6">Ubiquitin-like protease family profile domain-containing protein</fullName>
    </recommendedName>
</protein>
<dbReference type="Gene3D" id="1.10.418.20">
    <property type="match status" value="1"/>
</dbReference>
<dbReference type="InterPro" id="IPR048670">
    <property type="entry name" value="IF5A-like_N"/>
</dbReference>
<dbReference type="Pfam" id="PF01287">
    <property type="entry name" value="eIF-5a"/>
    <property type="match status" value="1"/>
</dbReference>
<reference evidence="7" key="2">
    <citation type="submission" date="2023-05" db="EMBL/GenBank/DDBJ databases">
        <authorList>
            <person name="Schelkunov M.I."/>
        </authorList>
    </citation>
    <scope>NUCLEOTIDE SEQUENCE</scope>
    <source>
        <strain evidence="7">Hsosn_3</strain>
        <tissue evidence="7">Leaf</tissue>
    </source>
</reference>
<dbReference type="Gene3D" id="2.40.50.140">
    <property type="entry name" value="Nucleic acid-binding proteins"/>
    <property type="match status" value="1"/>
</dbReference>
<evidence type="ECO:0000313" key="7">
    <source>
        <dbReference type="EMBL" id="KAK1376784.1"/>
    </source>
</evidence>
<dbReference type="Pfam" id="PF21485">
    <property type="entry name" value="IF5A-like_N"/>
    <property type="match status" value="1"/>
</dbReference>
<dbReference type="GO" id="GO:0043022">
    <property type="term" value="F:ribosome binding"/>
    <property type="evidence" value="ECO:0007669"/>
    <property type="project" value="InterPro"/>
</dbReference>
<dbReference type="GO" id="GO:0003746">
    <property type="term" value="F:translation elongation factor activity"/>
    <property type="evidence" value="ECO:0007669"/>
    <property type="project" value="InterPro"/>
</dbReference>
<dbReference type="SUPFAM" id="SSF50104">
    <property type="entry name" value="Translation proteins SH3-like domain"/>
    <property type="match status" value="1"/>
</dbReference>
<dbReference type="GO" id="GO:0003723">
    <property type="term" value="F:RNA binding"/>
    <property type="evidence" value="ECO:0007669"/>
    <property type="project" value="InterPro"/>
</dbReference>
<keyword evidence="3" id="KW-0378">Hydrolase</keyword>
<dbReference type="Gene3D" id="1.20.1050.130">
    <property type="match status" value="1"/>
</dbReference>
<dbReference type="SUPFAM" id="SSF47616">
    <property type="entry name" value="GST C-terminal domain-like"/>
    <property type="match status" value="1"/>
</dbReference>
<keyword evidence="8" id="KW-1185">Reference proteome</keyword>
<dbReference type="Proteomes" id="UP001237642">
    <property type="component" value="Unassembled WGS sequence"/>
</dbReference>
<proteinExistence type="inferred from homology"/>
<feature type="compositionally biased region" description="Basic and acidic residues" evidence="5">
    <location>
        <begin position="532"/>
        <end position="547"/>
    </location>
</feature>
<dbReference type="InterPro" id="IPR012340">
    <property type="entry name" value="NA-bd_OB-fold"/>
</dbReference>
<dbReference type="InterPro" id="IPR038765">
    <property type="entry name" value="Papain-like_cys_pep_sf"/>
</dbReference>
<dbReference type="PANTHER" id="PTHR46915">
    <property type="entry name" value="UBIQUITIN-LIKE PROTEASE 4-RELATED"/>
    <property type="match status" value="1"/>
</dbReference>
<evidence type="ECO:0000256" key="4">
    <source>
        <dbReference type="ARBA" id="ARBA00022807"/>
    </source>
</evidence>
<feature type="region of interest" description="Disordered" evidence="5">
    <location>
        <begin position="511"/>
        <end position="555"/>
    </location>
</feature>
<feature type="compositionally biased region" description="Basic and acidic residues" evidence="5">
    <location>
        <begin position="515"/>
        <end position="525"/>
    </location>
</feature>
<evidence type="ECO:0000256" key="1">
    <source>
        <dbReference type="ARBA" id="ARBA00005234"/>
    </source>
</evidence>
<evidence type="ECO:0000313" key="8">
    <source>
        <dbReference type="Proteomes" id="UP001237642"/>
    </source>
</evidence>
<dbReference type="GO" id="GO:0045901">
    <property type="term" value="P:positive regulation of translational elongation"/>
    <property type="evidence" value="ECO:0007669"/>
    <property type="project" value="InterPro"/>
</dbReference>
<organism evidence="7 8">
    <name type="scientific">Heracleum sosnowskyi</name>
    <dbReference type="NCBI Taxonomy" id="360622"/>
    <lineage>
        <taxon>Eukaryota</taxon>
        <taxon>Viridiplantae</taxon>
        <taxon>Streptophyta</taxon>
        <taxon>Embryophyta</taxon>
        <taxon>Tracheophyta</taxon>
        <taxon>Spermatophyta</taxon>
        <taxon>Magnoliopsida</taxon>
        <taxon>eudicotyledons</taxon>
        <taxon>Gunneridae</taxon>
        <taxon>Pentapetalae</taxon>
        <taxon>asterids</taxon>
        <taxon>campanulids</taxon>
        <taxon>Apiales</taxon>
        <taxon>Apiaceae</taxon>
        <taxon>Apioideae</taxon>
        <taxon>apioid superclade</taxon>
        <taxon>Tordylieae</taxon>
        <taxon>Tordyliinae</taxon>
        <taxon>Heracleum</taxon>
    </lineage>
</organism>
<dbReference type="FunFam" id="1.20.1050.130:FF:000006">
    <property type="entry name" value="Elongation factor 1-delta 1"/>
    <property type="match status" value="1"/>
</dbReference>
<keyword evidence="4" id="KW-0788">Thiol protease</keyword>
<feature type="compositionally biased region" description="Basic residues" evidence="5">
    <location>
        <begin position="1"/>
        <end position="11"/>
    </location>
</feature>
<evidence type="ECO:0000256" key="2">
    <source>
        <dbReference type="ARBA" id="ARBA00022670"/>
    </source>
</evidence>
<feature type="domain" description="Ubiquitin-like protease family profile" evidence="6">
    <location>
        <begin position="132"/>
        <end position="314"/>
    </location>
</feature>
<dbReference type="Gene3D" id="2.30.30.30">
    <property type="match status" value="1"/>
</dbReference>
<dbReference type="GO" id="GO:0008234">
    <property type="term" value="F:cysteine-type peptidase activity"/>
    <property type="evidence" value="ECO:0007669"/>
    <property type="project" value="UniProtKB-KW"/>
</dbReference>
<gene>
    <name evidence="7" type="ORF">POM88_032977</name>
</gene>
<feature type="compositionally biased region" description="Polar residues" evidence="5">
    <location>
        <begin position="28"/>
        <end position="38"/>
    </location>
</feature>
<dbReference type="InterPro" id="IPR008991">
    <property type="entry name" value="Translation_prot_SH3-like_sf"/>
</dbReference>
<dbReference type="SUPFAM" id="SSF54001">
    <property type="entry name" value="Cysteine proteinases"/>
    <property type="match status" value="1"/>
</dbReference>
<dbReference type="InterPro" id="IPR003653">
    <property type="entry name" value="Peptidase_C48_C"/>
</dbReference>
<dbReference type="AlphaFoldDB" id="A0AAD8I1M4"/>
<accession>A0AAD8I1M4</accession>
<dbReference type="Pfam" id="PF02902">
    <property type="entry name" value="Peptidase_C48"/>
    <property type="match status" value="1"/>
</dbReference>
<dbReference type="GO" id="GO:0006508">
    <property type="term" value="P:proteolysis"/>
    <property type="evidence" value="ECO:0007669"/>
    <property type="project" value="UniProtKB-KW"/>
</dbReference>
<dbReference type="InterPro" id="IPR036282">
    <property type="entry name" value="Glutathione-S-Trfase_C_sf"/>
</dbReference>
<dbReference type="EMBL" id="JAUIZM010000007">
    <property type="protein sequence ID" value="KAK1376784.1"/>
    <property type="molecule type" value="Genomic_DNA"/>
</dbReference>
<dbReference type="PANTHER" id="PTHR46915:SF6">
    <property type="entry name" value="CYSTEINE PROTEINASES SUPERFAMILY PROTEIN"/>
    <property type="match status" value="1"/>
</dbReference>
<dbReference type="InterPro" id="IPR020189">
    <property type="entry name" value="IF5A_C"/>
</dbReference>
<comment type="caution">
    <text evidence="7">The sequence shown here is derived from an EMBL/GenBank/DDBJ whole genome shotgun (WGS) entry which is preliminary data.</text>
</comment>
<keyword evidence="2" id="KW-0645">Protease</keyword>
<comment type="similarity">
    <text evidence="1">Belongs to the peptidase C48 family.</text>
</comment>
<dbReference type="PROSITE" id="PS50600">
    <property type="entry name" value="ULP_PROTEASE"/>
    <property type="match status" value="1"/>
</dbReference>
<reference evidence="7" key="1">
    <citation type="submission" date="2023-02" db="EMBL/GenBank/DDBJ databases">
        <title>Genome of toxic invasive species Heracleum sosnowskyi carries increased number of genes despite the absence of recent whole-genome duplications.</title>
        <authorList>
            <person name="Schelkunov M."/>
            <person name="Shtratnikova V."/>
            <person name="Makarenko M."/>
            <person name="Klepikova A."/>
            <person name="Omelchenko D."/>
            <person name="Novikova G."/>
            <person name="Obukhova E."/>
            <person name="Bogdanov V."/>
            <person name="Penin A."/>
            <person name="Logacheva M."/>
        </authorList>
    </citation>
    <scope>NUCLEOTIDE SEQUENCE</scope>
    <source>
        <strain evidence="7">Hsosn_3</strain>
        <tissue evidence="7">Leaf</tissue>
    </source>
</reference>
<feature type="region of interest" description="Disordered" evidence="5">
    <location>
        <begin position="1"/>
        <end position="38"/>
    </location>
</feature>